<evidence type="ECO:0000256" key="1">
    <source>
        <dbReference type="SAM" id="SignalP"/>
    </source>
</evidence>
<evidence type="ECO:0000313" key="2">
    <source>
        <dbReference type="EMBL" id="ODQ75316.1"/>
    </source>
</evidence>
<dbReference type="EMBL" id="KV454291">
    <property type="protein sequence ID" value="ODQ75316.1"/>
    <property type="molecule type" value="Genomic_DNA"/>
</dbReference>
<reference evidence="2 3" key="1">
    <citation type="journal article" date="2016" name="Proc. Natl. Acad. Sci. U.S.A.">
        <title>Comparative genomics of biotechnologically important yeasts.</title>
        <authorList>
            <person name="Riley R."/>
            <person name="Haridas S."/>
            <person name="Wolfe K.H."/>
            <person name="Lopes M.R."/>
            <person name="Hittinger C.T."/>
            <person name="Goeker M."/>
            <person name="Salamov A.A."/>
            <person name="Wisecaver J.H."/>
            <person name="Long T.M."/>
            <person name="Calvey C.H."/>
            <person name="Aerts A.L."/>
            <person name="Barry K.W."/>
            <person name="Choi C."/>
            <person name="Clum A."/>
            <person name="Coughlan A.Y."/>
            <person name="Deshpande S."/>
            <person name="Douglass A.P."/>
            <person name="Hanson S.J."/>
            <person name="Klenk H.-P."/>
            <person name="LaButti K.M."/>
            <person name="Lapidus A."/>
            <person name="Lindquist E.A."/>
            <person name="Lipzen A.M."/>
            <person name="Meier-Kolthoff J.P."/>
            <person name="Ohm R.A."/>
            <person name="Otillar R.P."/>
            <person name="Pangilinan J.L."/>
            <person name="Peng Y."/>
            <person name="Rokas A."/>
            <person name="Rosa C.A."/>
            <person name="Scheuner C."/>
            <person name="Sibirny A.A."/>
            <person name="Slot J.C."/>
            <person name="Stielow J.B."/>
            <person name="Sun H."/>
            <person name="Kurtzman C.P."/>
            <person name="Blackwell M."/>
            <person name="Grigoriev I.V."/>
            <person name="Jeffries T.W."/>
        </authorList>
    </citation>
    <scope>NUCLEOTIDE SEQUENCE [LARGE SCALE GENOMIC DNA]</scope>
    <source>
        <strain evidence="2 3">NRRL Y-11557</strain>
    </source>
</reference>
<name>A0A1E3QCB7_LIPST</name>
<accession>A0A1E3QCB7</accession>
<keyword evidence="1" id="KW-0732">Signal</keyword>
<proteinExistence type="predicted"/>
<organism evidence="2 3">
    <name type="scientific">Lipomyces starkeyi NRRL Y-11557</name>
    <dbReference type="NCBI Taxonomy" id="675824"/>
    <lineage>
        <taxon>Eukaryota</taxon>
        <taxon>Fungi</taxon>
        <taxon>Dikarya</taxon>
        <taxon>Ascomycota</taxon>
        <taxon>Saccharomycotina</taxon>
        <taxon>Lipomycetes</taxon>
        <taxon>Lipomycetales</taxon>
        <taxon>Lipomycetaceae</taxon>
        <taxon>Lipomyces</taxon>
    </lineage>
</organism>
<keyword evidence="3" id="KW-1185">Reference proteome</keyword>
<sequence>MVQALSVPLFLFLLLGVAASHPSNFFIPHTTAHHSLRRLYPLREPPSTERRCAVQPVNGEDAYFNGPKSEQSYQFVGSTTNEDSSVAIGDVDVKHRQEFGGWTLAWYDILPELLQPT</sequence>
<dbReference type="Proteomes" id="UP000094385">
    <property type="component" value="Unassembled WGS sequence"/>
</dbReference>
<feature type="chain" id="PRO_5009134182" evidence="1">
    <location>
        <begin position="20"/>
        <end position="117"/>
    </location>
</feature>
<evidence type="ECO:0000313" key="3">
    <source>
        <dbReference type="Proteomes" id="UP000094385"/>
    </source>
</evidence>
<gene>
    <name evidence="2" type="ORF">LIPSTDRAFT_62103</name>
</gene>
<feature type="signal peptide" evidence="1">
    <location>
        <begin position="1"/>
        <end position="19"/>
    </location>
</feature>
<dbReference type="AlphaFoldDB" id="A0A1E3QCB7"/>
<protein>
    <submittedName>
        <fullName evidence="2">Uncharacterized protein</fullName>
    </submittedName>
</protein>